<proteinExistence type="predicted"/>
<dbReference type="OrthoDB" id="3667385at2759"/>
<keyword evidence="1" id="KW-0732">Signal</keyword>
<gene>
    <name evidence="2 4" type="ORF">BDZ99DRAFT_522905</name>
</gene>
<reference evidence="2 4" key="1">
    <citation type="journal article" date="2020" name="Stud. Mycol.">
        <title>101 Dothideomycetes genomes: a test case for predicting lifestyles and emergence of pathogens.</title>
        <authorList>
            <person name="Haridas S."/>
            <person name="Albert R."/>
            <person name="Binder M."/>
            <person name="Bloem J."/>
            <person name="Labutti K."/>
            <person name="Salamov A."/>
            <person name="Andreopoulos B."/>
            <person name="Baker S."/>
            <person name="Barry K."/>
            <person name="Bills G."/>
            <person name="Bluhm B."/>
            <person name="Cannon C."/>
            <person name="Castanera R."/>
            <person name="Culley D."/>
            <person name="Daum C."/>
            <person name="Ezra D."/>
            <person name="Gonzalez J."/>
            <person name="Henrissat B."/>
            <person name="Kuo A."/>
            <person name="Liang C."/>
            <person name="Lipzen A."/>
            <person name="Lutzoni F."/>
            <person name="Magnuson J."/>
            <person name="Mondo S."/>
            <person name="Nolan M."/>
            <person name="Ohm R."/>
            <person name="Pangilinan J."/>
            <person name="Park H.-J."/>
            <person name="Ramirez L."/>
            <person name="Alfaro M."/>
            <person name="Sun H."/>
            <person name="Tritt A."/>
            <person name="Yoshinaga Y."/>
            <person name="Zwiers L.-H."/>
            <person name="Turgeon B."/>
            <person name="Goodwin S."/>
            <person name="Spatafora J."/>
            <person name="Crous P."/>
            <person name="Grigoriev I."/>
        </authorList>
    </citation>
    <scope>NUCLEOTIDE SEQUENCE</scope>
    <source>
        <strain evidence="2 4">CBS 304.34</strain>
    </source>
</reference>
<reference evidence="4" key="3">
    <citation type="submission" date="2025-04" db="UniProtKB">
        <authorList>
            <consortium name="RefSeq"/>
        </authorList>
    </citation>
    <scope>IDENTIFICATION</scope>
    <source>
        <strain evidence="4">CBS 304.34</strain>
    </source>
</reference>
<protein>
    <submittedName>
        <fullName evidence="2 4">Uncharacterized protein</fullName>
    </submittedName>
</protein>
<dbReference type="Proteomes" id="UP000504636">
    <property type="component" value="Unplaced"/>
</dbReference>
<feature type="signal peptide" evidence="1">
    <location>
        <begin position="1"/>
        <end position="23"/>
    </location>
</feature>
<dbReference type="AlphaFoldDB" id="A0A6A6YEX9"/>
<sequence length="131" mass="14250">MHFHGLGLGLSAVTALWAGGVAGAAIPGTASTEAVQGVNAILRFYRDTNFRGQWWYGGADDAMGRCFAAPCEDCVSSIQFTGDSHRAAWCTFYDHTGCVALGTPLYTSENIANLGAWNYNDRIKSFQCWWQ</sequence>
<accession>A0A6A6YEX9</accession>
<reference evidence="4" key="2">
    <citation type="submission" date="2020-04" db="EMBL/GenBank/DDBJ databases">
        <authorList>
            <consortium name="NCBI Genome Project"/>
        </authorList>
    </citation>
    <scope>NUCLEOTIDE SEQUENCE</scope>
    <source>
        <strain evidence="4">CBS 304.34</strain>
    </source>
</reference>
<feature type="chain" id="PRO_5044629055" evidence="1">
    <location>
        <begin position="24"/>
        <end position="131"/>
    </location>
</feature>
<keyword evidence="3" id="KW-1185">Reference proteome</keyword>
<organism evidence="2">
    <name type="scientific">Mytilinidion resinicola</name>
    <dbReference type="NCBI Taxonomy" id="574789"/>
    <lineage>
        <taxon>Eukaryota</taxon>
        <taxon>Fungi</taxon>
        <taxon>Dikarya</taxon>
        <taxon>Ascomycota</taxon>
        <taxon>Pezizomycotina</taxon>
        <taxon>Dothideomycetes</taxon>
        <taxon>Pleosporomycetidae</taxon>
        <taxon>Mytilinidiales</taxon>
        <taxon>Mytilinidiaceae</taxon>
        <taxon>Mytilinidion</taxon>
    </lineage>
</organism>
<dbReference type="EMBL" id="MU003705">
    <property type="protein sequence ID" value="KAF2807290.1"/>
    <property type="molecule type" value="Genomic_DNA"/>
</dbReference>
<dbReference type="RefSeq" id="XP_033574254.1">
    <property type="nucleotide sequence ID" value="XM_033725745.1"/>
</dbReference>
<name>A0A6A6YEX9_9PEZI</name>
<dbReference type="Gene3D" id="2.60.20.10">
    <property type="entry name" value="Crystallins"/>
    <property type="match status" value="1"/>
</dbReference>
<evidence type="ECO:0000256" key="1">
    <source>
        <dbReference type="SAM" id="SignalP"/>
    </source>
</evidence>
<evidence type="ECO:0000313" key="3">
    <source>
        <dbReference type="Proteomes" id="UP000504636"/>
    </source>
</evidence>
<dbReference type="GeneID" id="54466638"/>
<evidence type="ECO:0000313" key="2">
    <source>
        <dbReference type="EMBL" id="KAF2807290.1"/>
    </source>
</evidence>
<evidence type="ECO:0000313" key="4">
    <source>
        <dbReference type="RefSeq" id="XP_033574254.1"/>
    </source>
</evidence>